<accession>A0A814RP59</accession>
<keyword evidence="7" id="KW-0833">Ubl conjugation pathway</keyword>
<sequence length="817" mass="93388">MASKVERTRCITCDKEKRAVRCEGCLQLFCYEHFTDHRQYLSQQLDVIEANRDLFRQTFNEQGSQPHVSHPQAYLLIKQIDQWEEESIKLVQQTASECRQLLIQLTTKNTNQTETSLAKLTEEIRKSRKENDYNEIDLKKFDEQLKQLAAELEKPTHISVQQTSVPLVNKLSVIGSSSSKKCSPVASVNVNKTWKQYAVTVAGGNGDGNQLTQLSRPYGICVDDDHQSIYIADQWSHRIVKWKSGGNHGYIVAGGNGEGSRIEQLNHPTDVLIDKNTDSLVICDWGNRRVVRWPRRPDSSQQVLISNIDCFRVAMDNNGDLYISDWKKNEVRRWKLGESTGLVVAGGNGKGNSLNQLSGPTSIFVDDEYSLYISDHHNHRVMKWCQDAKEGVVIAGGQGQGNSLTHLAYPQGITVDKSGNLYVADSGNNRIVRWSKECRTGTVIVRGHGQGDKANQFNCLGEKGIQLFEKDSIVMAVSSRPAVNVSADTVDGMNSDVLAGEIHEWADDDLRRMFFEIVAEARRYYFLGQVELARKCYRKTLQYGNELRYRGENFNCTVRINSQVMKIAEECDQRIREITYKLSSKNKSLPTLTTTTVRDELRMEYPFTNRQHVPDRFTRNCSVCMTDHPVEQFQEQYSKKCQHTQRTVCNNCVYSTVKYAIEDLKIRVTCPEPECRTVFDYAEISHLLLIHDNRSLFETYDRQLRNQQLEQMPEFIWCPYPDCDAGQLNEQNSSNQSRVTCVKCQRMICSFHRVPWHTHMTCAEYDHLHSNVDNSTQQWLATYSKRCPNCKAPIEKNGGCAHMTWPSASSDNMLSLP</sequence>
<organism evidence="11 12">
    <name type="scientific">Adineta ricciae</name>
    <name type="common">Rotifer</name>
    <dbReference type="NCBI Taxonomy" id="249248"/>
    <lineage>
        <taxon>Eukaryota</taxon>
        <taxon>Metazoa</taxon>
        <taxon>Spiralia</taxon>
        <taxon>Gnathifera</taxon>
        <taxon>Rotifera</taxon>
        <taxon>Eurotatoria</taxon>
        <taxon>Bdelloidea</taxon>
        <taxon>Adinetida</taxon>
        <taxon>Adinetidae</taxon>
        <taxon>Adineta</taxon>
    </lineage>
</organism>
<proteinExistence type="predicted"/>
<keyword evidence="8" id="KW-0862">Zinc</keyword>
<dbReference type="SUPFAM" id="SSF57850">
    <property type="entry name" value="RING/U-box"/>
    <property type="match status" value="3"/>
</dbReference>
<evidence type="ECO:0000313" key="11">
    <source>
        <dbReference type="EMBL" id="CAF1136870.1"/>
    </source>
</evidence>
<comment type="catalytic activity">
    <reaction evidence="1">
        <text>[E2 ubiquitin-conjugating enzyme]-S-ubiquitinyl-L-cysteine + [acceptor protein]-L-lysine = [E2 ubiquitin-conjugating enzyme]-L-cysteine + [acceptor protein]-N(6)-ubiquitinyl-L-lysine.</text>
        <dbReference type="EC" id="2.3.2.31"/>
    </reaction>
</comment>
<dbReference type="InterPro" id="IPR044066">
    <property type="entry name" value="TRIAD_supradom"/>
</dbReference>
<dbReference type="Pfam" id="PF01485">
    <property type="entry name" value="IBR"/>
    <property type="match status" value="1"/>
</dbReference>
<dbReference type="Pfam" id="PF01436">
    <property type="entry name" value="NHL"/>
    <property type="match status" value="1"/>
</dbReference>
<evidence type="ECO:0000256" key="1">
    <source>
        <dbReference type="ARBA" id="ARBA00001798"/>
    </source>
</evidence>
<keyword evidence="5" id="KW-0677">Repeat</keyword>
<dbReference type="PANTHER" id="PTHR11685">
    <property type="entry name" value="RBR FAMILY RING FINGER AND IBR DOMAIN-CONTAINING"/>
    <property type="match status" value="1"/>
</dbReference>
<name>A0A814RP59_ADIRI</name>
<dbReference type="GO" id="GO:0008270">
    <property type="term" value="F:zinc ion binding"/>
    <property type="evidence" value="ECO:0007669"/>
    <property type="project" value="UniProtKB-KW"/>
</dbReference>
<dbReference type="InterPro" id="IPR002867">
    <property type="entry name" value="IBR_dom"/>
</dbReference>
<keyword evidence="6" id="KW-0863">Zinc-finger</keyword>
<dbReference type="InterPro" id="IPR031127">
    <property type="entry name" value="E3_UB_ligase_RBR"/>
</dbReference>
<evidence type="ECO:0000256" key="8">
    <source>
        <dbReference type="ARBA" id="ARBA00022833"/>
    </source>
</evidence>
<evidence type="ECO:0000259" key="10">
    <source>
        <dbReference type="PROSITE" id="PS51873"/>
    </source>
</evidence>
<dbReference type="Gene3D" id="2.120.10.30">
    <property type="entry name" value="TolB, C-terminal domain"/>
    <property type="match status" value="2"/>
</dbReference>
<keyword evidence="4" id="KW-0479">Metal-binding</keyword>
<dbReference type="GO" id="GO:0061630">
    <property type="term" value="F:ubiquitin protein ligase activity"/>
    <property type="evidence" value="ECO:0007669"/>
    <property type="project" value="UniProtKB-EC"/>
</dbReference>
<dbReference type="Gene3D" id="1.20.120.1750">
    <property type="match status" value="1"/>
</dbReference>
<keyword evidence="3" id="KW-0808">Transferase</keyword>
<dbReference type="Proteomes" id="UP000663852">
    <property type="component" value="Unassembled WGS sequence"/>
</dbReference>
<reference evidence="11" key="1">
    <citation type="submission" date="2021-02" db="EMBL/GenBank/DDBJ databases">
        <authorList>
            <person name="Nowell W R."/>
        </authorList>
    </citation>
    <scope>NUCLEOTIDE SEQUENCE</scope>
</reference>
<dbReference type="GO" id="GO:0016567">
    <property type="term" value="P:protein ubiquitination"/>
    <property type="evidence" value="ECO:0007669"/>
    <property type="project" value="InterPro"/>
</dbReference>
<evidence type="ECO:0000256" key="4">
    <source>
        <dbReference type="ARBA" id="ARBA00022723"/>
    </source>
</evidence>
<dbReference type="PROSITE" id="PS51125">
    <property type="entry name" value="NHL"/>
    <property type="match status" value="1"/>
</dbReference>
<dbReference type="SMART" id="SM00647">
    <property type="entry name" value="IBR"/>
    <property type="match status" value="1"/>
</dbReference>
<protein>
    <recommendedName>
        <fullName evidence="2">RBR-type E3 ubiquitin transferase</fullName>
        <ecNumber evidence="2">2.3.2.31</ecNumber>
    </recommendedName>
</protein>
<comment type="caution">
    <text evidence="11">The sequence shown here is derived from an EMBL/GenBank/DDBJ whole genome shotgun (WGS) entry which is preliminary data.</text>
</comment>
<evidence type="ECO:0000256" key="6">
    <source>
        <dbReference type="ARBA" id="ARBA00022771"/>
    </source>
</evidence>
<dbReference type="AlphaFoldDB" id="A0A814RP59"/>
<evidence type="ECO:0000256" key="3">
    <source>
        <dbReference type="ARBA" id="ARBA00022679"/>
    </source>
</evidence>
<evidence type="ECO:0000256" key="9">
    <source>
        <dbReference type="PROSITE-ProRule" id="PRU00504"/>
    </source>
</evidence>
<dbReference type="PROSITE" id="PS51873">
    <property type="entry name" value="TRIAD"/>
    <property type="match status" value="1"/>
</dbReference>
<evidence type="ECO:0000256" key="5">
    <source>
        <dbReference type="ARBA" id="ARBA00022737"/>
    </source>
</evidence>
<dbReference type="EC" id="2.3.2.31" evidence="2"/>
<evidence type="ECO:0000256" key="7">
    <source>
        <dbReference type="ARBA" id="ARBA00022786"/>
    </source>
</evidence>
<dbReference type="InterPro" id="IPR001258">
    <property type="entry name" value="NHL_repeat"/>
</dbReference>
<dbReference type="EMBL" id="CAJNOJ010000112">
    <property type="protein sequence ID" value="CAF1136870.1"/>
    <property type="molecule type" value="Genomic_DNA"/>
</dbReference>
<dbReference type="OrthoDB" id="9978677at2759"/>
<dbReference type="InterPro" id="IPR011042">
    <property type="entry name" value="6-blade_b-propeller_TolB-like"/>
</dbReference>
<dbReference type="CDD" id="cd05819">
    <property type="entry name" value="NHL"/>
    <property type="match status" value="1"/>
</dbReference>
<gene>
    <name evidence="11" type="ORF">EDS130_LOCUS21867</name>
</gene>
<evidence type="ECO:0000256" key="2">
    <source>
        <dbReference type="ARBA" id="ARBA00012251"/>
    </source>
</evidence>
<evidence type="ECO:0000313" key="12">
    <source>
        <dbReference type="Proteomes" id="UP000663852"/>
    </source>
</evidence>
<dbReference type="SUPFAM" id="SSF63825">
    <property type="entry name" value="YWTD domain"/>
    <property type="match status" value="1"/>
</dbReference>
<feature type="domain" description="RING-type" evidence="10">
    <location>
        <begin position="617"/>
        <end position="817"/>
    </location>
</feature>
<feature type="repeat" description="NHL" evidence="9">
    <location>
        <begin position="406"/>
        <end position="437"/>
    </location>
</feature>